<dbReference type="Pfam" id="PF00735">
    <property type="entry name" value="Septin"/>
    <property type="match status" value="1"/>
</dbReference>
<comment type="similarity">
    <text evidence="7">Belongs to the TRAFAC class TrmE-Era-EngA-EngB-Septin-like GTPase superfamily. Septin GTPase family.</text>
</comment>
<dbReference type="GO" id="GO:0032154">
    <property type="term" value="C:cleavage furrow"/>
    <property type="evidence" value="ECO:0007669"/>
    <property type="project" value="UniProtKB-SubCell"/>
</dbReference>
<accession>A0AAJ7FIN6</accession>
<dbReference type="Proteomes" id="UP000694920">
    <property type="component" value="Unplaced"/>
</dbReference>
<dbReference type="InterPro" id="IPR016491">
    <property type="entry name" value="Septin"/>
</dbReference>
<dbReference type="PROSITE" id="PS51719">
    <property type="entry name" value="G_SEPTIN"/>
    <property type="match status" value="1"/>
</dbReference>
<evidence type="ECO:0000256" key="2">
    <source>
        <dbReference type="ARBA" id="ARBA00022618"/>
    </source>
</evidence>
<dbReference type="GO" id="GO:0005856">
    <property type="term" value="C:cytoskeleton"/>
    <property type="evidence" value="ECO:0007669"/>
    <property type="project" value="UniProtKB-ARBA"/>
</dbReference>
<feature type="domain" description="Septin-type G" evidence="10">
    <location>
        <begin position="153"/>
        <end position="422"/>
    </location>
</feature>
<reference evidence="12" key="1">
    <citation type="submission" date="2025-08" db="UniProtKB">
        <authorList>
            <consortium name="RefSeq"/>
        </authorList>
    </citation>
    <scope>IDENTIFICATION</scope>
</reference>
<gene>
    <name evidence="12" type="primary">LOC107267011</name>
</gene>
<dbReference type="Gene3D" id="3.40.50.300">
    <property type="entry name" value="P-loop containing nucleotide triphosphate hydrolases"/>
    <property type="match status" value="1"/>
</dbReference>
<evidence type="ECO:0000256" key="4">
    <source>
        <dbReference type="ARBA" id="ARBA00023054"/>
    </source>
</evidence>
<organism evidence="11 12">
    <name type="scientific">Cephus cinctus</name>
    <name type="common">Wheat stem sawfly</name>
    <dbReference type="NCBI Taxonomy" id="211228"/>
    <lineage>
        <taxon>Eukaryota</taxon>
        <taxon>Metazoa</taxon>
        <taxon>Ecdysozoa</taxon>
        <taxon>Arthropoda</taxon>
        <taxon>Hexapoda</taxon>
        <taxon>Insecta</taxon>
        <taxon>Pterygota</taxon>
        <taxon>Neoptera</taxon>
        <taxon>Endopterygota</taxon>
        <taxon>Hymenoptera</taxon>
        <taxon>Cephoidea</taxon>
        <taxon>Cephidae</taxon>
        <taxon>Cephus</taxon>
    </lineage>
</organism>
<feature type="compositionally biased region" description="Polar residues" evidence="9">
    <location>
        <begin position="575"/>
        <end position="587"/>
    </location>
</feature>
<feature type="compositionally biased region" description="Basic and acidic residues" evidence="9">
    <location>
        <begin position="102"/>
        <end position="115"/>
    </location>
</feature>
<dbReference type="SUPFAM" id="SSF52540">
    <property type="entry name" value="P-loop containing nucleoside triphosphate hydrolases"/>
    <property type="match status" value="1"/>
</dbReference>
<evidence type="ECO:0000313" key="12">
    <source>
        <dbReference type="RefSeq" id="XP_015593673.1"/>
    </source>
</evidence>
<evidence type="ECO:0000256" key="5">
    <source>
        <dbReference type="ARBA" id="ARBA00023134"/>
    </source>
</evidence>
<evidence type="ECO:0000313" key="11">
    <source>
        <dbReference type="Proteomes" id="UP000694920"/>
    </source>
</evidence>
<feature type="region of interest" description="Disordered" evidence="9">
    <location>
        <begin position="1"/>
        <end position="136"/>
    </location>
</feature>
<proteinExistence type="inferred from homology"/>
<dbReference type="FunFam" id="3.40.50.300:FF:000162">
    <property type="entry name" value="septin-7 isoform X1"/>
    <property type="match status" value="1"/>
</dbReference>
<evidence type="ECO:0000259" key="10">
    <source>
        <dbReference type="PROSITE" id="PS51719"/>
    </source>
</evidence>
<keyword evidence="6" id="KW-0131">Cell cycle</keyword>
<dbReference type="GeneID" id="107267011"/>
<dbReference type="RefSeq" id="XP_015593673.1">
    <property type="nucleotide sequence ID" value="XM_015738187.2"/>
</dbReference>
<dbReference type="InterPro" id="IPR027417">
    <property type="entry name" value="P-loop_NTPase"/>
</dbReference>
<feature type="compositionally biased region" description="Low complexity" evidence="9">
    <location>
        <begin position="65"/>
        <end position="74"/>
    </location>
</feature>
<name>A0AAJ7FIN6_CEPCN</name>
<evidence type="ECO:0000256" key="9">
    <source>
        <dbReference type="SAM" id="MobiDB-lite"/>
    </source>
</evidence>
<keyword evidence="4 8" id="KW-0175">Coiled coil</keyword>
<dbReference type="AlphaFoldDB" id="A0AAJ7FIN6"/>
<keyword evidence="2" id="KW-0132">Cell division</keyword>
<dbReference type="PANTHER" id="PTHR18884">
    <property type="entry name" value="SEPTIN"/>
    <property type="match status" value="1"/>
</dbReference>
<comment type="subcellular location">
    <subcellularLocation>
        <location evidence="1">Cleavage furrow</location>
    </subcellularLocation>
</comment>
<evidence type="ECO:0000256" key="6">
    <source>
        <dbReference type="ARBA" id="ARBA00023306"/>
    </source>
</evidence>
<evidence type="ECO:0000256" key="7">
    <source>
        <dbReference type="RuleBase" id="RU004560"/>
    </source>
</evidence>
<keyword evidence="3 7" id="KW-0547">Nucleotide-binding</keyword>
<protein>
    <submittedName>
        <fullName evidence="12">Septin-7 isoform X6</fullName>
    </submittedName>
</protein>
<keyword evidence="5 7" id="KW-0342">GTP-binding</keyword>
<dbReference type="GO" id="GO:0051301">
    <property type="term" value="P:cell division"/>
    <property type="evidence" value="ECO:0007669"/>
    <property type="project" value="UniProtKB-KW"/>
</dbReference>
<feature type="region of interest" description="Disordered" evidence="9">
    <location>
        <begin position="545"/>
        <end position="595"/>
    </location>
</feature>
<feature type="coiled-coil region" evidence="8">
    <location>
        <begin position="438"/>
        <end position="516"/>
    </location>
</feature>
<dbReference type="CDD" id="cd01850">
    <property type="entry name" value="CDC_Septin"/>
    <property type="match status" value="1"/>
</dbReference>
<evidence type="ECO:0000256" key="8">
    <source>
        <dbReference type="SAM" id="Coils"/>
    </source>
</evidence>
<dbReference type="InterPro" id="IPR030379">
    <property type="entry name" value="G_SEPTIN_dom"/>
</dbReference>
<feature type="compositionally biased region" description="Pro residues" evidence="9">
    <location>
        <begin position="75"/>
        <end position="88"/>
    </location>
</feature>
<sequence>MSTPTASRRRLNPAVLARYNDRKNHSPQQIQTKRELFFKGDTGGINSTSSSSPSVPLVPPPQPPTSASVTTAGGPPAPPTAPTKPRLPPTSVTLNQTDASEDSNKRESARSESAKESSLAHPRPTPPTKPKELDGYVGFANLPNQVYRKAVKKGFDFTLMVVGESGLGKSTLINSMFLSDIYSAEYPGPSLRVKKTVAVETSKVLLKENGVNLTLTVVDTPGFGDAVDNSNCWVPVIEYIESKYEEFLNAESRVVRRQIPDSRVHCCLYFVAPSGHGLKPLDVEFMQRLHDKVNIIPVIAKADTMTLDECAHFKKQILNEIAQHKIKIYEFPEVEEEEESKLHKVLRDRVPFAVVGANTVVEQDGKKVRGRKYPWGVAEVENLEHCDFIALRNMVIRTHLQDLKDVTNNVHYENFRCRTLAGLGVDGKPTRISNKNPLAQLEEEKREHDTKMKKMETEMEQVFEMKVREKKQKLKDSEADLQRRHEQMRRSLEQQVRELEDKRRAFEAEKSTWEQQTGHSLEELRRRSLEANSKDHFFRFLKRTGSVSSEGSGGGGGTLRGSRGIGNLLRRHTSFKSPQDNPTQIQLVIQHPEHP</sequence>
<dbReference type="CTD" id="35801"/>
<evidence type="ECO:0000256" key="3">
    <source>
        <dbReference type="ARBA" id="ARBA00022741"/>
    </source>
</evidence>
<dbReference type="GO" id="GO:0005525">
    <property type="term" value="F:GTP binding"/>
    <property type="evidence" value="ECO:0007669"/>
    <property type="project" value="UniProtKB-KW"/>
</dbReference>
<keyword evidence="11" id="KW-1185">Reference proteome</keyword>
<evidence type="ECO:0000256" key="1">
    <source>
        <dbReference type="ARBA" id="ARBA00004626"/>
    </source>
</evidence>